<comment type="caution">
    <text evidence="2">The sequence shown here is derived from an EMBL/GenBank/DDBJ whole genome shotgun (WGS) entry which is preliminary data.</text>
</comment>
<feature type="compositionally biased region" description="Polar residues" evidence="1">
    <location>
        <begin position="27"/>
        <end position="39"/>
    </location>
</feature>
<dbReference type="AlphaFoldDB" id="A0A5B7JEM2"/>
<organism evidence="2 3">
    <name type="scientific">Portunus trituberculatus</name>
    <name type="common">Swimming crab</name>
    <name type="synonym">Neptunus trituberculatus</name>
    <dbReference type="NCBI Taxonomy" id="210409"/>
    <lineage>
        <taxon>Eukaryota</taxon>
        <taxon>Metazoa</taxon>
        <taxon>Ecdysozoa</taxon>
        <taxon>Arthropoda</taxon>
        <taxon>Crustacea</taxon>
        <taxon>Multicrustacea</taxon>
        <taxon>Malacostraca</taxon>
        <taxon>Eumalacostraca</taxon>
        <taxon>Eucarida</taxon>
        <taxon>Decapoda</taxon>
        <taxon>Pleocyemata</taxon>
        <taxon>Brachyura</taxon>
        <taxon>Eubrachyura</taxon>
        <taxon>Portunoidea</taxon>
        <taxon>Portunidae</taxon>
        <taxon>Portuninae</taxon>
        <taxon>Portunus</taxon>
    </lineage>
</organism>
<feature type="compositionally biased region" description="Basic and acidic residues" evidence="1">
    <location>
        <begin position="11"/>
        <end position="23"/>
    </location>
</feature>
<proteinExistence type="predicted"/>
<gene>
    <name evidence="2" type="ORF">E2C01_090411</name>
</gene>
<evidence type="ECO:0000313" key="2">
    <source>
        <dbReference type="EMBL" id="MPC95210.1"/>
    </source>
</evidence>
<dbReference type="EMBL" id="VSRR010101334">
    <property type="protein sequence ID" value="MPC95210.1"/>
    <property type="molecule type" value="Genomic_DNA"/>
</dbReference>
<protein>
    <submittedName>
        <fullName evidence="2">Uncharacterized protein</fullName>
    </submittedName>
</protein>
<sequence>MAEGLTRRFVKYTDETDPVRKPELPPSASQEDPGQQELSPQDDLPPKLTRKSSKYVHDKQSNDSVAPNTPSSESFGKYPVRGTLSVNLRAQDCTSGIYDTPPSGPPKKVKEHNENNKET</sequence>
<name>A0A5B7JEM2_PORTR</name>
<accession>A0A5B7JEM2</accession>
<keyword evidence="3" id="KW-1185">Reference proteome</keyword>
<dbReference type="Proteomes" id="UP000324222">
    <property type="component" value="Unassembled WGS sequence"/>
</dbReference>
<evidence type="ECO:0000313" key="3">
    <source>
        <dbReference type="Proteomes" id="UP000324222"/>
    </source>
</evidence>
<reference evidence="2 3" key="1">
    <citation type="submission" date="2019-05" db="EMBL/GenBank/DDBJ databases">
        <title>Another draft genome of Portunus trituberculatus and its Hox gene families provides insights of decapod evolution.</title>
        <authorList>
            <person name="Jeong J.-H."/>
            <person name="Song I."/>
            <person name="Kim S."/>
            <person name="Choi T."/>
            <person name="Kim D."/>
            <person name="Ryu S."/>
            <person name="Kim W."/>
        </authorList>
    </citation>
    <scope>NUCLEOTIDE SEQUENCE [LARGE SCALE GENOMIC DNA]</scope>
    <source>
        <tissue evidence="2">Muscle</tissue>
    </source>
</reference>
<feature type="compositionally biased region" description="Polar residues" evidence="1">
    <location>
        <begin position="62"/>
        <end position="74"/>
    </location>
</feature>
<evidence type="ECO:0000256" key="1">
    <source>
        <dbReference type="SAM" id="MobiDB-lite"/>
    </source>
</evidence>
<feature type="region of interest" description="Disordered" evidence="1">
    <location>
        <begin position="1"/>
        <end position="80"/>
    </location>
</feature>
<feature type="region of interest" description="Disordered" evidence="1">
    <location>
        <begin position="93"/>
        <end position="119"/>
    </location>
</feature>